<gene>
    <name evidence="2" type="ORF">PIB30_046714</name>
</gene>
<dbReference type="InterPro" id="IPR032675">
    <property type="entry name" value="LRR_dom_sf"/>
</dbReference>
<accession>A0ABU6YFD4</accession>
<sequence>MTLPESLGELYNLQTLKLAGCLNLTMLLVSMKDLVNLRHLDIRGTYLHEMPKGMNKLKKLQFLSTYVVGKHEDNKIKELGALADLHKSIHIAKLENVVNSSEALDARMSDKDGIDTIALSWSPNEDENIVDFQLEKDILGMLRPHTNLKHLVIWGYRGTTYSSYHNITKIYLGGFFEDGFKNCCMLPTLGPLPSLNHLTIYKFERLEIVGAEFYQKDESCLETPFPMLETLSFESMPCWKEWHLKFHAFPRLKHLTICECPMLRGDLPNQLPSLQSLKIENCEQLSYCLPRAPVMTSLSIQGGNEVRIGELPPLLTDVSIKGNHQVESVLETIMKVQLTCLKSLSILGCSSHISFPVSNIPASLQQLKISDCRKLELQMDGQHHSLQELSIFRSCDSVTSFSLLDSFPNLKRVQITYCDNIESIVVSHSLQQLTIECCPKLENIEGEKLPVSLTQLVIYGSPLLGKRCEMKDPQVWPKFSHIPDIQVDRRRINNVNS</sequence>
<dbReference type="Pfam" id="PF25019">
    <property type="entry name" value="LRR_R13L1-DRL21"/>
    <property type="match status" value="1"/>
</dbReference>
<evidence type="ECO:0000313" key="2">
    <source>
        <dbReference type="EMBL" id="MED6208590.1"/>
    </source>
</evidence>
<dbReference type="InterPro" id="IPR056789">
    <property type="entry name" value="LRR_R13L1-DRL21"/>
</dbReference>
<evidence type="ECO:0000313" key="3">
    <source>
        <dbReference type="Proteomes" id="UP001341840"/>
    </source>
</evidence>
<reference evidence="2 3" key="1">
    <citation type="journal article" date="2023" name="Plants (Basel)">
        <title>Bridging the Gap: Combining Genomics and Transcriptomics Approaches to Understand Stylosanthes scabra, an Orphan Legume from the Brazilian Caatinga.</title>
        <authorList>
            <person name="Ferreira-Neto J.R.C."/>
            <person name="da Silva M.D."/>
            <person name="Binneck E."/>
            <person name="de Melo N.F."/>
            <person name="da Silva R.H."/>
            <person name="de Melo A.L.T.M."/>
            <person name="Pandolfi V."/>
            <person name="Bustamante F.O."/>
            <person name="Brasileiro-Vidal A.C."/>
            <person name="Benko-Iseppon A.M."/>
        </authorList>
    </citation>
    <scope>NUCLEOTIDE SEQUENCE [LARGE SCALE GENOMIC DNA]</scope>
    <source>
        <tissue evidence="2">Leaves</tissue>
    </source>
</reference>
<dbReference type="EMBL" id="JASCZI010241949">
    <property type="protein sequence ID" value="MED6208590.1"/>
    <property type="molecule type" value="Genomic_DNA"/>
</dbReference>
<dbReference type="Gene3D" id="3.80.10.10">
    <property type="entry name" value="Ribonuclease Inhibitor"/>
    <property type="match status" value="2"/>
</dbReference>
<feature type="domain" description="R13L1/DRL21-like LRR repeat region" evidence="1">
    <location>
        <begin position="76"/>
        <end position="202"/>
    </location>
</feature>
<comment type="caution">
    <text evidence="2">The sequence shown here is derived from an EMBL/GenBank/DDBJ whole genome shotgun (WGS) entry which is preliminary data.</text>
</comment>
<name>A0ABU6YFD4_9FABA</name>
<dbReference type="PANTHER" id="PTHR47186">
    <property type="entry name" value="LEUCINE-RICH REPEAT-CONTAINING PROTEIN 57"/>
    <property type="match status" value="1"/>
</dbReference>
<dbReference type="Proteomes" id="UP001341840">
    <property type="component" value="Unassembled WGS sequence"/>
</dbReference>
<evidence type="ECO:0000259" key="1">
    <source>
        <dbReference type="Pfam" id="PF25019"/>
    </source>
</evidence>
<organism evidence="2 3">
    <name type="scientific">Stylosanthes scabra</name>
    <dbReference type="NCBI Taxonomy" id="79078"/>
    <lineage>
        <taxon>Eukaryota</taxon>
        <taxon>Viridiplantae</taxon>
        <taxon>Streptophyta</taxon>
        <taxon>Embryophyta</taxon>
        <taxon>Tracheophyta</taxon>
        <taxon>Spermatophyta</taxon>
        <taxon>Magnoliopsida</taxon>
        <taxon>eudicotyledons</taxon>
        <taxon>Gunneridae</taxon>
        <taxon>Pentapetalae</taxon>
        <taxon>rosids</taxon>
        <taxon>fabids</taxon>
        <taxon>Fabales</taxon>
        <taxon>Fabaceae</taxon>
        <taxon>Papilionoideae</taxon>
        <taxon>50 kb inversion clade</taxon>
        <taxon>dalbergioids sensu lato</taxon>
        <taxon>Dalbergieae</taxon>
        <taxon>Pterocarpus clade</taxon>
        <taxon>Stylosanthes</taxon>
    </lineage>
</organism>
<dbReference type="SUPFAM" id="SSF52058">
    <property type="entry name" value="L domain-like"/>
    <property type="match status" value="2"/>
</dbReference>
<keyword evidence="3" id="KW-1185">Reference proteome</keyword>
<proteinExistence type="predicted"/>
<protein>
    <recommendedName>
        <fullName evidence="1">R13L1/DRL21-like LRR repeat region domain-containing protein</fullName>
    </recommendedName>
</protein>
<dbReference type="PANTHER" id="PTHR47186:SF42">
    <property type="entry name" value="DISEASE RESISTANCE RPP13-LIKE PROTEIN 1"/>
    <property type="match status" value="1"/>
</dbReference>